<dbReference type="KEGG" id="ssl:SS1G_04933"/>
<dbReference type="EMBL" id="CP017821">
    <property type="protein sequence ID" value="APA11521.1"/>
    <property type="molecule type" value="Genomic_DNA"/>
</dbReference>
<proteinExistence type="predicted"/>
<gene>
    <name evidence="1" type="ORF">sscle_08g062910</name>
</gene>
<evidence type="ECO:0000313" key="1">
    <source>
        <dbReference type="EMBL" id="APA11521.1"/>
    </source>
</evidence>
<evidence type="ECO:0000313" key="2">
    <source>
        <dbReference type="Proteomes" id="UP000177798"/>
    </source>
</evidence>
<reference evidence="2" key="1">
    <citation type="journal article" date="2017" name="Genome Biol. Evol.">
        <title>The complete genome sequence of the phytopathogenic fungus Sclerotinia sclerotiorum reveals insights into the genome architecture of broad host range pathogens.</title>
        <authorList>
            <person name="Derbyshire M."/>
            <person name="Denton-Giles M."/>
            <person name="Hegedus D."/>
            <person name="Seifbarghy S."/>
            <person name="Rollins J."/>
            <person name="van Kan J."/>
            <person name="Seidl M.F."/>
            <person name="Faino L."/>
            <person name="Mbengue M."/>
            <person name="Navaud O."/>
            <person name="Raffaele S."/>
            <person name="Hammond-Kosack K."/>
            <person name="Heard S."/>
            <person name="Oliver R."/>
        </authorList>
    </citation>
    <scope>NUCLEOTIDE SEQUENCE [LARGE SCALE GENOMIC DNA]</scope>
    <source>
        <strain evidence="2">ATCC 18683 / 1980 / Ss-1</strain>
    </source>
</reference>
<sequence>MVVFGSMIVASQTLLVNRRLISLLDYYGLAFVPGFAEMNTNDQRALAESVRARYLDLDCSLDTCDKSHVLWVCLCKRTNRPVHDALTIYVISLEEISRIYQLANYIYHLSTEVPLFRNDPKQRLTDLV</sequence>
<protein>
    <submittedName>
        <fullName evidence="1">Uncharacterized protein</fullName>
    </submittedName>
</protein>
<organism evidence="1 2">
    <name type="scientific">Sclerotinia sclerotiorum (strain ATCC 18683 / 1980 / Ss-1)</name>
    <name type="common">White mold</name>
    <name type="synonym">Whetzelinia sclerotiorum</name>
    <dbReference type="NCBI Taxonomy" id="665079"/>
    <lineage>
        <taxon>Eukaryota</taxon>
        <taxon>Fungi</taxon>
        <taxon>Dikarya</taxon>
        <taxon>Ascomycota</taxon>
        <taxon>Pezizomycotina</taxon>
        <taxon>Leotiomycetes</taxon>
        <taxon>Helotiales</taxon>
        <taxon>Sclerotiniaceae</taxon>
        <taxon>Sclerotinia</taxon>
    </lineage>
</organism>
<dbReference type="RefSeq" id="XP_001593506.1">
    <property type="nucleotide sequence ID" value="XM_001593456.1"/>
</dbReference>
<name>A0A1D9Q9A8_SCLS1</name>
<accession>A0A1D9Q9A8</accession>
<dbReference type="Proteomes" id="UP000177798">
    <property type="component" value="Chromosome 8"/>
</dbReference>
<dbReference type="AlphaFoldDB" id="A0A1D9Q9A8"/>
<dbReference type="VEuPathDB" id="FungiDB:sscle_08g062910"/>